<dbReference type="PATRIC" id="fig|33036.3.peg.157"/>
<accession>A0A133KIK1</accession>
<evidence type="ECO:0000313" key="1">
    <source>
        <dbReference type="EMBL" id="KWZ79296.1"/>
    </source>
</evidence>
<name>A0A133KIK1_9FIRM</name>
<organism evidence="1 2">
    <name type="scientific">Anaerococcus tetradius</name>
    <dbReference type="NCBI Taxonomy" id="33036"/>
    <lineage>
        <taxon>Bacteria</taxon>
        <taxon>Bacillati</taxon>
        <taxon>Bacillota</taxon>
        <taxon>Tissierellia</taxon>
        <taxon>Tissierellales</taxon>
        <taxon>Peptoniphilaceae</taxon>
        <taxon>Anaerococcus</taxon>
    </lineage>
</organism>
<comment type="caution">
    <text evidence="1">The sequence shown here is derived from an EMBL/GenBank/DDBJ whole genome shotgun (WGS) entry which is preliminary data.</text>
</comment>
<evidence type="ECO:0000313" key="2">
    <source>
        <dbReference type="Proteomes" id="UP000070383"/>
    </source>
</evidence>
<sequence length="278" mass="32513">MEYINKLTRYILRFAYRHNKEEIMVSFAYRDKERRQRINANQALQDNIEKRYYCPNPACDAEMYIRERKGLKSPYFGASRGHSHVANCCFMNSKNKFKPAKYDEDAFSFDDAISSLLAKKVAGKNKKGNARNHGDGQPHPLPPSSLRQIYFMCKTLPIYDTYAGMHIYDMILDDRSISANDGDFTGNRIIECNGEKGYIYFDDCNEIRLKAPFERKNNKIILKFNDTDLYEYEKSVIYNNREKIIVVAGNWEQKDEKTLQTNVSSKEQIYINKSRSKS</sequence>
<dbReference type="Proteomes" id="UP000070383">
    <property type="component" value="Unassembled WGS sequence"/>
</dbReference>
<proteinExistence type="predicted"/>
<reference evidence="2" key="1">
    <citation type="submission" date="2016-01" db="EMBL/GenBank/DDBJ databases">
        <authorList>
            <person name="Mitreva M."/>
            <person name="Pepin K.H."/>
            <person name="Mihindukulasuriya K.A."/>
            <person name="Fulton R."/>
            <person name="Fronick C."/>
            <person name="O'Laughlin M."/>
            <person name="Miner T."/>
            <person name="Herter B."/>
            <person name="Rosa B.A."/>
            <person name="Cordes M."/>
            <person name="Tomlinson C."/>
            <person name="Wollam A."/>
            <person name="Palsikar V.B."/>
            <person name="Mardis E.R."/>
            <person name="Wilson R.K."/>
        </authorList>
    </citation>
    <scope>NUCLEOTIDE SEQUENCE [LARGE SCALE GENOMIC DNA]</scope>
    <source>
        <strain evidence="2">MJR8151</strain>
    </source>
</reference>
<dbReference type="EMBL" id="LRPM01000004">
    <property type="protein sequence ID" value="KWZ79296.1"/>
    <property type="molecule type" value="Genomic_DNA"/>
</dbReference>
<protein>
    <submittedName>
        <fullName evidence="1">Uncharacterized protein</fullName>
    </submittedName>
</protein>
<gene>
    <name evidence="1" type="ORF">HMPREF3200_00154</name>
</gene>
<dbReference type="AlphaFoldDB" id="A0A133KIK1"/>
<keyword evidence="2" id="KW-1185">Reference proteome</keyword>